<dbReference type="Gene3D" id="1.10.150.290">
    <property type="entry name" value="S-adenosyl-L-methionine-dependent methyltransferases"/>
    <property type="match status" value="1"/>
</dbReference>
<dbReference type="Gene3D" id="3.40.50.150">
    <property type="entry name" value="Vaccinia Virus protein VP39"/>
    <property type="match status" value="1"/>
</dbReference>
<dbReference type="EMBL" id="CAUM01000134">
    <property type="protein sequence ID" value="CCV07828.1"/>
    <property type="molecule type" value="Genomic_DNA"/>
</dbReference>
<dbReference type="Pfam" id="PF13649">
    <property type="entry name" value="Methyltransf_25"/>
    <property type="match status" value="1"/>
</dbReference>
<dbReference type="SUPFAM" id="SSF53335">
    <property type="entry name" value="S-adenosyl-L-methionine-dependent methyltransferases"/>
    <property type="match status" value="1"/>
</dbReference>
<feature type="domain" description="Methyltransferase" evidence="6">
    <location>
        <begin position="42"/>
        <end position="131"/>
    </location>
</feature>
<dbReference type="InterPro" id="IPR029063">
    <property type="entry name" value="SAM-dependent_MTases_sf"/>
</dbReference>
<dbReference type="Proteomes" id="UP000012062">
    <property type="component" value="Unassembled WGS sequence"/>
</dbReference>
<evidence type="ECO:0000313" key="7">
    <source>
        <dbReference type="EMBL" id="CCV07828.1"/>
    </source>
</evidence>
<dbReference type="InterPro" id="IPR041698">
    <property type="entry name" value="Methyltransf_25"/>
</dbReference>
<evidence type="ECO:0000313" key="8">
    <source>
        <dbReference type="Proteomes" id="UP000012062"/>
    </source>
</evidence>
<evidence type="ECO:0000256" key="5">
    <source>
        <dbReference type="HAMAP-Rule" id="MF_00560"/>
    </source>
</evidence>
<dbReference type="AlphaFoldDB" id="M5EV71"/>
<dbReference type="GO" id="GO:0005737">
    <property type="term" value="C:cytoplasm"/>
    <property type="evidence" value="ECO:0007669"/>
    <property type="project" value="UniProtKB-SubCell"/>
</dbReference>
<dbReference type="NCBIfam" id="NF002463">
    <property type="entry name" value="PRK01683.1"/>
    <property type="match status" value="1"/>
</dbReference>
<protein>
    <recommendedName>
        <fullName evidence="5">Trans-aconitate 2-methyltransferase</fullName>
        <ecNumber evidence="5">2.1.1.144</ecNumber>
    </recommendedName>
</protein>
<organism evidence="7 8">
    <name type="scientific">Mesorhizobium metallidurans STM 2683</name>
    <dbReference type="NCBI Taxonomy" id="1297569"/>
    <lineage>
        <taxon>Bacteria</taxon>
        <taxon>Pseudomonadati</taxon>
        <taxon>Pseudomonadota</taxon>
        <taxon>Alphaproteobacteria</taxon>
        <taxon>Hyphomicrobiales</taxon>
        <taxon>Phyllobacteriaceae</taxon>
        <taxon>Mesorhizobium</taxon>
    </lineage>
</organism>
<evidence type="ECO:0000256" key="3">
    <source>
        <dbReference type="ARBA" id="ARBA00022679"/>
    </source>
</evidence>
<dbReference type="InterPro" id="IPR023149">
    <property type="entry name" value="Trans_acon_MeTrfase_C"/>
</dbReference>
<dbReference type="GO" id="GO:0032259">
    <property type="term" value="P:methylation"/>
    <property type="evidence" value="ECO:0007669"/>
    <property type="project" value="UniProtKB-KW"/>
</dbReference>
<comment type="similarity">
    <text evidence="5">Belongs to the methyltransferase superfamily. Tam family.</text>
</comment>
<evidence type="ECO:0000259" key="6">
    <source>
        <dbReference type="Pfam" id="PF13649"/>
    </source>
</evidence>
<name>M5EV71_9HYPH</name>
<evidence type="ECO:0000256" key="4">
    <source>
        <dbReference type="ARBA" id="ARBA00022691"/>
    </source>
</evidence>
<comment type="catalytic activity">
    <reaction evidence="5">
        <text>trans-aconitate + S-adenosyl-L-methionine = (E)-3-(methoxycarbonyl)pent-2-enedioate + S-adenosyl-L-homocysteine</text>
        <dbReference type="Rhea" id="RHEA:14969"/>
        <dbReference type="ChEBI" id="CHEBI:15708"/>
        <dbReference type="ChEBI" id="CHEBI:57470"/>
        <dbReference type="ChEBI" id="CHEBI:57856"/>
        <dbReference type="ChEBI" id="CHEBI:59789"/>
        <dbReference type="EC" id="2.1.1.144"/>
    </reaction>
</comment>
<dbReference type="GO" id="GO:0030798">
    <property type="term" value="F:trans-aconitate 2-methyltransferase activity"/>
    <property type="evidence" value="ECO:0007669"/>
    <property type="project" value="UniProtKB-UniRule"/>
</dbReference>
<dbReference type="OrthoDB" id="9795085at2"/>
<accession>M5EV71</accession>
<reference evidence="7 8" key="1">
    <citation type="submission" date="2013-02" db="EMBL/GenBank/DDBJ databases">
        <authorList>
            <person name="Genoscope - CEA"/>
        </authorList>
    </citation>
    <scope>NUCLEOTIDE SEQUENCE [LARGE SCALE GENOMIC DNA]</scope>
    <source>
        <strain evidence="7 8">STM 2683</strain>
    </source>
</reference>
<keyword evidence="4 5" id="KW-0949">S-adenosyl-L-methionine</keyword>
<dbReference type="EC" id="2.1.1.144" evidence="5"/>
<dbReference type="PANTHER" id="PTHR43861:SF1">
    <property type="entry name" value="TRANS-ACONITATE 2-METHYLTRANSFERASE"/>
    <property type="match status" value="1"/>
</dbReference>
<evidence type="ECO:0000256" key="1">
    <source>
        <dbReference type="ARBA" id="ARBA00022490"/>
    </source>
</evidence>
<proteinExistence type="inferred from homology"/>
<keyword evidence="3 5" id="KW-0808">Transferase</keyword>
<sequence length="263" mass="29584">MNTAAREKPDWSAAQYLKFEDERTRPARDLVAQVPVDFPRRVVDIGCGPGNSTELLVERWPDAEVSGFDTSPDMIEKARARLPGVTFALADAAAWQPEKPVDVIFANAVFQWLPEHPAIFLRLMGFLAPGGALAVQMPDNMAEDSHRLMRETAADAPFKKKLERAARAPLPPVSFYYDLLSPFSDRLDIWHIIYNHPLADAEAIVEWVKSTGLKPFLDPLEEDERQLFLRRYTAGIAEAYPKTANGKVLLRFPRLFIVAKRAA</sequence>
<gene>
    <name evidence="5 7" type="primary">tam</name>
    <name evidence="7" type="ORF">MESS2_650053</name>
</gene>
<evidence type="ECO:0000256" key="2">
    <source>
        <dbReference type="ARBA" id="ARBA00022603"/>
    </source>
</evidence>
<comment type="caution">
    <text evidence="7">The sequence shown here is derived from an EMBL/GenBank/DDBJ whole genome shotgun (WGS) entry which is preliminary data.</text>
</comment>
<comment type="subcellular location">
    <subcellularLocation>
        <location evidence="5">Cytoplasm</location>
    </subcellularLocation>
</comment>
<dbReference type="RefSeq" id="WP_008876706.1">
    <property type="nucleotide sequence ID" value="NZ_CAUM01000134.1"/>
</dbReference>
<comment type="function">
    <text evidence="5">Catalyzes the S-adenosylmethionine monomethyl esterification of trans-aconitate.</text>
</comment>
<dbReference type="eggNOG" id="COG4106">
    <property type="taxonomic scope" value="Bacteria"/>
</dbReference>
<keyword evidence="2 5" id="KW-0489">Methyltransferase</keyword>
<dbReference type="CDD" id="cd02440">
    <property type="entry name" value="AdoMet_MTases"/>
    <property type="match status" value="1"/>
</dbReference>
<dbReference type="STRING" id="1297569.MESS2_650053"/>
<keyword evidence="8" id="KW-1185">Reference proteome</keyword>
<dbReference type="PANTHER" id="PTHR43861">
    <property type="entry name" value="TRANS-ACONITATE 2-METHYLTRANSFERASE-RELATED"/>
    <property type="match status" value="1"/>
</dbReference>
<keyword evidence="1 5" id="KW-0963">Cytoplasm</keyword>
<dbReference type="HAMAP" id="MF_00560">
    <property type="entry name" value="Tran_acon_Me_trans"/>
    <property type="match status" value="1"/>
</dbReference>
<dbReference type="InterPro" id="IPR023506">
    <property type="entry name" value="Trans-aconitate_MeTrfase"/>
</dbReference>